<organism evidence="10 11">
    <name type="scientific">Allorhodopirellula solitaria</name>
    <dbReference type="NCBI Taxonomy" id="2527987"/>
    <lineage>
        <taxon>Bacteria</taxon>
        <taxon>Pseudomonadati</taxon>
        <taxon>Planctomycetota</taxon>
        <taxon>Planctomycetia</taxon>
        <taxon>Pirellulales</taxon>
        <taxon>Pirellulaceae</taxon>
        <taxon>Allorhodopirellula</taxon>
    </lineage>
</organism>
<feature type="domain" description="RCK C-terminal" evidence="9">
    <location>
        <begin position="210"/>
        <end position="291"/>
    </location>
</feature>
<comment type="similarity">
    <text evidence="2">Belongs to the AAE transporter (TC 2.A.81) family.</text>
</comment>
<dbReference type="Pfam" id="PF06826">
    <property type="entry name" value="Asp-Al_Ex"/>
    <property type="match status" value="2"/>
</dbReference>
<feature type="transmembrane region" description="Helical" evidence="8">
    <location>
        <begin position="60"/>
        <end position="82"/>
    </location>
</feature>
<dbReference type="InterPro" id="IPR006037">
    <property type="entry name" value="RCK_C"/>
</dbReference>
<dbReference type="AlphaFoldDB" id="A0A5C5YIP7"/>
<evidence type="ECO:0000313" key="10">
    <source>
        <dbReference type="EMBL" id="TWT74729.1"/>
    </source>
</evidence>
<evidence type="ECO:0000256" key="5">
    <source>
        <dbReference type="ARBA" id="ARBA00022692"/>
    </source>
</evidence>
<feature type="transmembrane region" description="Helical" evidence="8">
    <location>
        <begin position="389"/>
        <end position="409"/>
    </location>
</feature>
<evidence type="ECO:0000256" key="7">
    <source>
        <dbReference type="ARBA" id="ARBA00023136"/>
    </source>
</evidence>
<dbReference type="InterPro" id="IPR006512">
    <property type="entry name" value="YidE_YbjL"/>
</dbReference>
<comment type="subcellular location">
    <subcellularLocation>
        <location evidence="1">Cell membrane</location>
        <topology evidence="1">Multi-pass membrane protein</topology>
    </subcellularLocation>
</comment>
<feature type="transmembrane region" description="Helical" evidence="8">
    <location>
        <begin position="6"/>
        <end position="27"/>
    </location>
</feature>
<evidence type="ECO:0000256" key="6">
    <source>
        <dbReference type="ARBA" id="ARBA00022989"/>
    </source>
</evidence>
<feature type="transmembrane region" description="Helical" evidence="8">
    <location>
        <begin position="34"/>
        <end position="54"/>
    </location>
</feature>
<keyword evidence="4" id="KW-1003">Cell membrane</keyword>
<evidence type="ECO:0000256" key="4">
    <source>
        <dbReference type="ARBA" id="ARBA00022475"/>
    </source>
</evidence>
<protein>
    <submittedName>
        <fullName evidence="10">Aspartate/alanine antiporter</fullName>
    </submittedName>
</protein>
<dbReference type="OrthoDB" id="9155749at2"/>
<accession>A0A5C5YIP7</accession>
<name>A0A5C5YIP7_9BACT</name>
<dbReference type="InterPro" id="IPR050144">
    <property type="entry name" value="AAE_transporter"/>
</dbReference>
<evidence type="ECO:0000256" key="1">
    <source>
        <dbReference type="ARBA" id="ARBA00004651"/>
    </source>
</evidence>
<dbReference type="Pfam" id="PF02080">
    <property type="entry name" value="TrkA_C"/>
    <property type="match status" value="1"/>
</dbReference>
<dbReference type="NCBIfam" id="TIGR01625">
    <property type="entry name" value="YidE_YbjL_dupl"/>
    <property type="match status" value="1"/>
</dbReference>
<dbReference type="RefSeq" id="WP_146389035.1">
    <property type="nucleotide sequence ID" value="NZ_SJPK01000001.1"/>
</dbReference>
<dbReference type="PROSITE" id="PS51202">
    <property type="entry name" value="RCK_C"/>
    <property type="match status" value="1"/>
</dbReference>
<feature type="transmembrane region" description="Helical" evidence="8">
    <location>
        <begin position="542"/>
        <end position="561"/>
    </location>
</feature>
<dbReference type="NCBIfam" id="TIGR03802">
    <property type="entry name" value="Asp_Ala_antiprt"/>
    <property type="match status" value="1"/>
</dbReference>
<sequence>MEFLRNFITDGPILPLFLAIAIGYAIGKVRIGPFSLGGLGGTLLAAIGIGLFGVETDENIKSFAFAMFIYSLGFVSGPQFFGSLGRKTLGQVHLAFFSAFVIFFTIWVLAQVFGLDKGTAAGLLAGATTESASIGTAGEALRNLDLPDAEVDQLENNIAVTYAVTYLFGLILVVTFASRIAPKLMGVKNLSESAQELERKLGSTTRLHPGQFEFLRDIVGRVYETHSDVGAGTTVGALRSRFGHAVTIQSIDRNQEAIGVGPDLELQAGDMVTLLGLPSAVVAAGRMLGPESTEKRLTKGLIGEVRDVVVTRVNRNGTTVGELRQSIDPEKQHGVYAIELMRMNREIPLYPQTEVQRGDVVRLVGMPEAVDRVADELGYQIEPSDAVDYIYLALGIIAGMLIGSVSISIAGSPVSLGIGGGCLVSGLVFGWLKSHYQTVGNLPPATALHLRDFGLAVFIASVGLAAGPQAWDVISERGVLLPLLSIFVVLVPMIASMLYARFVVGMDPVLVTGALGGLLTCTAALNASVAEADSELPVLGYTVPYAISNVLLTLLGPVIVLTV</sequence>
<keyword evidence="5 8" id="KW-0812">Transmembrane</keyword>
<evidence type="ECO:0000256" key="3">
    <source>
        <dbReference type="ARBA" id="ARBA00022448"/>
    </source>
</evidence>
<dbReference type="PANTHER" id="PTHR30445:SF9">
    <property type="match status" value="1"/>
</dbReference>
<dbReference type="GO" id="GO:0008324">
    <property type="term" value="F:monoatomic cation transmembrane transporter activity"/>
    <property type="evidence" value="ECO:0007669"/>
    <property type="project" value="InterPro"/>
</dbReference>
<feature type="transmembrane region" description="Helical" evidence="8">
    <location>
        <begin position="415"/>
        <end position="432"/>
    </location>
</feature>
<dbReference type="SUPFAM" id="SSF116726">
    <property type="entry name" value="TrkA C-terminal domain-like"/>
    <property type="match status" value="2"/>
</dbReference>
<dbReference type="GO" id="GO:0005886">
    <property type="term" value="C:plasma membrane"/>
    <property type="evidence" value="ECO:0007669"/>
    <property type="project" value="UniProtKB-SubCell"/>
</dbReference>
<proteinExistence type="inferred from homology"/>
<dbReference type="Proteomes" id="UP000318053">
    <property type="component" value="Unassembled WGS sequence"/>
</dbReference>
<dbReference type="InterPro" id="IPR036721">
    <property type="entry name" value="RCK_C_sf"/>
</dbReference>
<feature type="transmembrane region" description="Helical" evidence="8">
    <location>
        <begin position="159"/>
        <end position="181"/>
    </location>
</feature>
<dbReference type="PANTHER" id="PTHR30445">
    <property type="entry name" value="K(+)_H(+) ANTIPORTER SUBUNIT KHTT"/>
    <property type="match status" value="1"/>
</dbReference>
<evidence type="ECO:0000256" key="2">
    <source>
        <dbReference type="ARBA" id="ARBA00009854"/>
    </source>
</evidence>
<evidence type="ECO:0000256" key="8">
    <source>
        <dbReference type="SAM" id="Phobius"/>
    </source>
</evidence>
<feature type="transmembrane region" description="Helical" evidence="8">
    <location>
        <begin position="453"/>
        <end position="471"/>
    </location>
</feature>
<dbReference type="GO" id="GO:0006813">
    <property type="term" value="P:potassium ion transport"/>
    <property type="evidence" value="ECO:0007669"/>
    <property type="project" value="InterPro"/>
</dbReference>
<gene>
    <name evidence="10" type="primary">aspT_1</name>
    <name evidence="10" type="ORF">CA85_00140</name>
</gene>
<feature type="transmembrane region" description="Helical" evidence="8">
    <location>
        <begin position="94"/>
        <end position="114"/>
    </location>
</feature>
<keyword evidence="7 8" id="KW-0472">Membrane</keyword>
<keyword evidence="3" id="KW-0813">Transport</keyword>
<feature type="transmembrane region" description="Helical" evidence="8">
    <location>
        <begin position="483"/>
        <end position="502"/>
    </location>
</feature>
<reference evidence="10 11" key="1">
    <citation type="submission" date="2019-02" db="EMBL/GenBank/DDBJ databases">
        <title>Deep-cultivation of Planctomycetes and their phenomic and genomic characterization uncovers novel biology.</title>
        <authorList>
            <person name="Wiegand S."/>
            <person name="Jogler M."/>
            <person name="Boedeker C."/>
            <person name="Pinto D."/>
            <person name="Vollmers J."/>
            <person name="Rivas-Marin E."/>
            <person name="Kohn T."/>
            <person name="Peeters S.H."/>
            <person name="Heuer A."/>
            <person name="Rast P."/>
            <person name="Oberbeckmann S."/>
            <person name="Bunk B."/>
            <person name="Jeske O."/>
            <person name="Meyerdierks A."/>
            <person name="Storesund J.E."/>
            <person name="Kallscheuer N."/>
            <person name="Luecker S."/>
            <person name="Lage O.M."/>
            <person name="Pohl T."/>
            <person name="Merkel B.J."/>
            <person name="Hornburger P."/>
            <person name="Mueller R.-W."/>
            <person name="Bruemmer F."/>
            <person name="Labrenz M."/>
            <person name="Spormann A.M."/>
            <person name="Op Den Camp H."/>
            <person name="Overmann J."/>
            <person name="Amann R."/>
            <person name="Jetten M.S.M."/>
            <person name="Mascher T."/>
            <person name="Medema M.H."/>
            <person name="Devos D.P."/>
            <person name="Kaster A.-K."/>
            <person name="Ovreas L."/>
            <person name="Rohde M."/>
            <person name="Galperin M.Y."/>
            <person name="Jogler C."/>
        </authorList>
    </citation>
    <scope>NUCLEOTIDE SEQUENCE [LARGE SCALE GENOMIC DNA]</scope>
    <source>
        <strain evidence="10 11">CA85</strain>
    </source>
</reference>
<keyword evidence="6 8" id="KW-1133">Transmembrane helix</keyword>
<evidence type="ECO:0000313" key="11">
    <source>
        <dbReference type="Proteomes" id="UP000318053"/>
    </source>
</evidence>
<evidence type="ECO:0000259" key="9">
    <source>
        <dbReference type="PROSITE" id="PS51202"/>
    </source>
</evidence>
<dbReference type="EMBL" id="SJPK01000001">
    <property type="protein sequence ID" value="TWT74729.1"/>
    <property type="molecule type" value="Genomic_DNA"/>
</dbReference>
<comment type="caution">
    <text evidence="10">The sequence shown here is derived from an EMBL/GenBank/DDBJ whole genome shotgun (WGS) entry which is preliminary data.</text>
</comment>
<feature type="transmembrane region" description="Helical" evidence="8">
    <location>
        <begin position="509"/>
        <end position="530"/>
    </location>
</feature>
<keyword evidence="11" id="KW-1185">Reference proteome</keyword>
<dbReference type="InterPro" id="IPR022457">
    <property type="entry name" value="Asp_Ala_antiprt"/>
</dbReference>